<dbReference type="PRINTS" id="PR00723">
    <property type="entry name" value="SUBTILISIN"/>
</dbReference>
<keyword evidence="7 9" id="KW-0720">Serine protease</keyword>
<dbReference type="InterPro" id="IPR010435">
    <property type="entry name" value="C5a/SBT2-like_Fn3"/>
</dbReference>
<evidence type="ECO:0000313" key="15">
    <source>
        <dbReference type="Proteomes" id="UP000277766"/>
    </source>
</evidence>
<evidence type="ECO:0000256" key="6">
    <source>
        <dbReference type="ARBA" id="ARBA00022801"/>
    </source>
</evidence>
<dbReference type="InterPro" id="IPR000209">
    <property type="entry name" value="Peptidase_S8/S53_dom"/>
</dbReference>
<dbReference type="Gene3D" id="2.60.40.1710">
    <property type="entry name" value="Subtilisin-like superfamily"/>
    <property type="match status" value="1"/>
</dbReference>
<dbReference type="EMBL" id="RXPE01000009">
    <property type="protein sequence ID" value="RTR27803.1"/>
    <property type="molecule type" value="Genomic_DNA"/>
</dbReference>
<protein>
    <submittedName>
        <fullName evidence="14">Peptidase S8</fullName>
    </submittedName>
</protein>
<dbReference type="SUPFAM" id="SSF52025">
    <property type="entry name" value="PA domain"/>
    <property type="match status" value="1"/>
</dbReference>
<dbReference type="Proteomes" id="UP000277766">
    <property type="component" value="Unassembled WGS sequence"/>
</dbReference>
<dbReference type="Gene3D" id="3.40.50.200">
    <property type="entry name" value="Peptidase S8/S53 domain"/>
    <property type="match status" value="1"/>
</dbReference>
<evidence type="ECO:0000256" key="5">
    <source>
        <dbReference type="ARBA" id="ARBA00022729"/>
    </source>
</evidence>
<accession>A0A431VXD3</accession>
<dbReference type="GO" id="GO:0016020">
    <property type="term" value="C:membrane"/>
    <property type="evidence" value="ECO:0007669"/>
    <property type="project" value="InterPro"/>
</dbReference>
<keyword evidence="3" id="KW-0964">Secreted</keyword>
<keyword evidence="6 9" id="KW-0378">Hydrolase</keyword>
<feature type="active site" description="Charge relay system" evidence="8 9">
    <location>
        <position position="68"/>
    </location>
</feature>
<feature type="domain" description="C5a peptidase/Subtilisin-like protease SBT2-like Fn3-like" evidence="13">
    <location>
        <begin position="467"/>
        <end position="578"/>
    </location>
</feature>
<dbReference type="InterPro" id="IPR022398">
    <property type="entry name" value="Peptidase_S8_His-AS"/>
</dbReference>
<dbReference type="Gene3D" id="3.50.30.30">
    <property type="match status" value="1"/>
</dbReference>
<dbReference type="Pfam" id="PF02225">
    <property type="entry name" value="PA"/>
    <property type="match status" value="1"/>
</dbReference>
<evidence type="ECO:0000256" key="10">
    <source>
        <dbReference type="RuleBase" id="RU003355"/>
    </source>
</evidence>
<evidence type="ECO:0000256" key="2">
    <source>
        <dbReference type="ARBA" id="ARBA00022512"/>
    </source>
</evidence>
<feature type="domain" description="PA" evidence="12">
    <location>
        <begin position="225"/>
        <end position="307"/>
    </location>
</feature>
<comment type="caution">
    <text evidence="14">The sequence shown here is derived from an EMBL/GenBank/DDBJ whole genome shotgun (WGS) entry which is preliminary data.</text>
</comment>
<dbReference type="InterPro" id="IPR046450">
    <property type="entry name" value="PA_dom_sf"/>
</dbReference>
<dbReference type="PROSITE" id="PS00138">
    <property type="entry name" value="SUBTILASE_SER"/>
    <property type="match status" value="1"/>
</dbReference>
<dbReference type="InterPro" id="IPR015500">
    <property type="entry name" value="Peptidase_S8_subtilisin-rel"/>
</dbReference>
<evidence type="ECO:0000259" key="12">
    <source>
        <dbReference type="Pfam" id="PF02225"/>
    </source>
</evidence>
<dbReference type="PROSITE" id="PS51892">
    <property type="entry name" value="SUBTILASE"/>
    <property type="match status" value="1"/>
</dbReference>
<dbReference type="PROSITE" id="PS00136">
    <property type="entry name" value="SUBTILASE_ASP"/>
    <property type="match status" value="1"/>
</dbReference>
<reference evidence="14 15" key="1">
    <citation type="submission" date="2018-12" db="EMBL/GenBank/DDBJ databases">
        <title>Deinococcus radiophilus ATCC 27603 genome sequencing and assembly.</title>
        <authorList>
            <person name="Maclea K.S."/>
            <person name="Maynard C.R."/>
        </authorList>
    </citation>
    <scope>NUCLEOTIDE SEQUENCE [LARGE SCALE GENOMIC DNA]</scope>
    <source>
        <strain evidence="14 15">ATCC 27603</strain>
    </source>
</reference>
<organism evidence="14 15">
    <name type="scientific">Deinococcus radiophilus</name>
    <dbReference type="NCBI Taxonomy" id="32062"/>
    <lineage>
        <taxon>Bacteria</taxon>
        <taxon>Thermotogati</taxon>
        <taxon>Deinococcota</taxon>
        <taxon>Deinococci</taxon>
        <taxon>Deinococcales</taxon>
        <taxon>Deinococcaceae</taxon>
        <taxon>Deinococcus</taxon>
    </lineage>
</organism>
<dbReference type="AlphaFoldDB" id="A0A431VXD3"/>
<gene>
    <name evidence="14" type="ORF">EJ104_06340</name>
</gene>
<feature type="active site" description="Charge relay system" evidence="8 9">
    <location>
        <position position="379"/>
    </location>
</feature>
<dbReference type="InterPro" id="IPR023827">
    <property type="entry name" value="Peptidase_S8_Asp-AS"/>
</dbReference>
<evidence type="ECO:0000259" key="13">
    <source>
        <dbReference type="Pfam" id="PF06280"/>
    </source>
</evidence>
<feature type="domain" description="Peptidase S8/S53" evidence="11">
    <location>
        <begin position="15"/>
        <end position="412"/>
    </location>
</feature>
<evidence type="ECO:0000256" key="4">
    <source>
        <dbReference type="ARBA" id="ARBA00022670"/>
    </source>
</evidence>
<name>A0A431VXD3_9DEIO</name>
<dbReference type="OrthoDB" id="9798386at2"/>
<proteinExistence type="inferred from homology"/>
<keyword evidence="4 9" id="KW-0645">Protease</keyword>
<dbReference type="PROSITE" id="PS00137">
    <property type="entry name" value="SUBTILASE_HIS"/>
    <property type="match status" value="1"/>
</dbReference>
<dbReference type="Pfam" id="PF06280">
    <property type="entry name" value="fn3_5"/>
    <property type="match status" value="1"/>
</dbReference>
<evidence type="ECO:0000259" key="11">
    <source>
        <dbReference type="Pfam" id="PF00082"/>
    </source>
</evidence>
<evidence type="ECO:0000256" key="3">
    <source>
        <dbReference type="ARBA" id="ARBA00022525"/>
    </source>
</evidence>
<comment type="similarity">
    <text evidence="1 9 10">Belongs to the peptidase S8 family.</text>
</comment>
<evidence type="ECO:0000313" key="14">
    <source>
        <dbReference type="EMBL" id="RTR27803.1"/>
    </source>
</evidence>
<dbReference type="PANTHER" id="PTHR43806">
    <property type="entry name" value="PEPTIDASE S8"/>
    <property type="match status" value="1"/>
</dbReference>
<keyword evidence="15" id="KW-1185">Reference proteome</keyword>
<evidence type="ECO:0000256" key="9">
    <source>
        <dbReference type="PROSITE-ProRule" id="PRU01240"/>
    </source>
</evidence>
<evidence type="ECO:0000256" key="7">
    <source>
        <dbReference type="ARBA" id="ARBA00022825"/>
    </source>
</evidence>
<dbReference type="InterPro" id="IPR050131">
    <property type="entry name" value="Peptidase_S8_subtilisin-like"/>
</dbReference>
<feature type="active site" description="Charge relay system" evidence="8 9">
    <location>
        <position position="24"/>
    </location>
</feature>
<sequence length="760" mass="80135">MTGADTAQNELGLTGKGVKVGIIDSGMDVDHPAFAGRIVSQYDFVGDAFGAPGYFPEPDQVADDCGGHGSHVAGIVGGNDPATKFKGVAPEVSFGSYRVFGCEGATTADIMLQAMERAYADGMDVVNMSIGSSYQWAEYPTAKAADRLVKNGVVVTVSAGNSGTDGQFATGAPSLAEKVISVAAVDNTEMLMSSLTLSLGGQQTKHGYMLGNPSPEPKVGQTLEMVVADPLNACGTNPFQPNQFAGKAVLIQRGSCTFEVKANNLAASGAAAIVMFNNAEGYISPSLGNAKITMPYVSILKADGEKIKAAIEAGQNPTITFNEGQSSFKNPSGGTISNFSSYGAGPDLELKPELSAPGGLINSAYPLEKGGYAVLSGTSMAAPHAAGAAALLLQAKPELTPEQMKALMMNSASLRSFFYNGQILEGLPVYTQLQGAGMVDIPAAYYNTVSANPPKLSLGESERLTSQSKVVVLRNSGDKDQTFTVYHYPALTMANINEDLSFSPNGFAPSTDFATMEVNGKSAELDAEGKGGIEVTVPAGGTAELNVRITAPAEAPNLSQYGGYLYAESDTQTVSVPYGGFKGDYQAVRALGDVVFSENGQNTVRQFPAFYDALTDRVYFEGENVKEGEQMPDFSFQTFDVVDDLSTLQLFDAPAVWANFAHQAQNVMFEAVDANGKAHTIAEYPFVGRTGSNTYTFGSTSRPWDSFVWDGTLEDGSEAPAGQYTLRLRVLKALGNPDNANHWETYTSPAFRVMRDASGN</sequence>
<dbReference type="GO" id="GO:0005615">
    <property type="term" value="C:extracellular space"/>
    <property type="evidence" value="ECO:0007669"/>
    <property type="project" value="TreeGrafter"/>
</dbReference>
<keyword evidence="5" id="KW-0732">Signal</keyword>
<dbReference type="GO" id="GO:0006508">
    <property type="term" value="P:proteolysis"/>
    <property type="evidence" value="ECO:0007669"/>
    <property type="project" value="UniProtKB-KW"/>
</dbReference>
<dbReference type="InterPro" id="IPR023828">
    <property type="entry name" value="Peptidase_S8_Ser-AS"/>
</dbReference>
<dbReference type="SUPFAM" id="SSF52743">
    <property type="entry name" value="Subtilisin-like"/>
    <property type="match status" value="1"/>
</dbReference>
<dbReference type="PANTHER" id="PTHR43806:SF66">
    <property type="entry name" value="SERIN ENDOPEPTIDASE"/>
    <property type="match status" value="1"/>
</dbReference>
<dbReference type="GO" id="GO:0004252">
    <property type="term" value="F:serine-type endopeptidase activity"/>
    <property type="evidence" value="ECO:0007669"/>
    <property type="project" value="UniProtKB-UniRule"/>
</dbReference>
<dbReference type="Pfam" id="PF00082">
    <property type="entry name" value="Peptidase_S8"/>
    <property type="match status" value="1"/>
</dbReference>
<dbReference type="InterPro" id="IPR036852">
    <property type="entry name" value="Peptidase_S8/S53_dom_sf"/>
</dbReference>
<keyword evidence="2" id="KW-0134">Cell wall</keyword>
<evidence type="ECO:0000256" key="8">
    <source>
        <dbReference type="PIRSR" id="PIRSR615500-1"/>
    </source>
</evidence>
<evidence type="ECO:0000256" key="1">
    <source>
        <dbReference type="ARBA" id="ARBA00011073"/>
    </source>
</evidence>
<dbReference type="InterPro" id="IPR003137">
    <property type="entry name" value="PA_domain"/>
</dbReference>